<dbReference type="InterPro" id="IPR029058">
    <property type="entry name" value="AB_hydrolase_fold"/>
</dbReference>
<dbReference type="HOGENOM" id="CLU_006586_16_0_11"/>
<dbReference type="RefSeq" id="WP_018022236.1">
    <property type="nucleotide sequence ID" value="NZ_AQUX01000006.1"/>
</dbReference>
<gene>
    <name evidence="5" type="ORF">CDOO_05700</name>
</gene>
<evidence type="ECO:0000256" key="3">
    <source>
        <dbReference type="RuleBase" id="RU361235"/>
    </source>
</evidence>
<sequence length="520" mass="56851">MTNPSAQAPTVQTTAGWVSGLIDEELGIRSWRGVPFGADTSGALRFHAPRPADPWTGIRECVHYGEPAPQPTYSWTDRILGDEDCLHLDIVRPDNEDADLPAVVYFHGGSFVVGSSFEPVLRGTNFARELGVVYVSVNFRLGVLGYLDMRSIGDDAVATPALHDQLLALHWVQDNIAAFGGDPGKVTIMGESAGGGAVLTLMTAAGTQGLFHGAVAQSPPLAQIHSRAQSMMWTRKLLHHLALSRHAELSEIRELDAADLVRAGQSMMWRGGELLQLNSCFAPTVDGELLQSHPLTAFERGDEHPVPLIIGTNADEASFGKFIYQRMSRRTRASGRFLSVYDPAGAEAVLAAYDSATSREEFASLLADAIFWAPTVRAASAHSTIAPTWMYRFDYAPQALKMLGLGAMHTVELSAVFGEPHASRAGTLSRFGGMNGFTEVAEFMQSHWKSFLHDGQPLDSWPRYRQDGRQTMVFDSEPSLESDPKAEKRRAWEKFHMTSWGMGRPELTAELGLEVVEGLE</sequence>
<reference evidence="5 6" key="1">
    <citation type="submission" date="2013-09" db="EMBL/GenBank/DDBJ databases">
        <title>Complete genome sequence of Corynebacterium doosanense CAU 212(T) (=DSM 45436(T)), isolated from activated sludge.</title>
        <authorList>
            <person name="Schaffert L."/>
            <person name="Albersmeier A."/>
            <person name="Kalinowski J."/>
            <person name="Ruckert C."/>
        </authorList>
    </citation>
    <scope>NUCLEOTIDE SEQUENCE [LARGE SCALE GENOMIC DNA]</scope>
    <source>
        <strain evidence="5 6">CAU 212</strain>
    </source>
</reference>
<evidence type="ECO:0000259" key="4">
    <source>
        <dbReference type="Pfam" id="PF00135"/>
    </source>
</evidence>
<dbReference type="InterPro" id="IPR002018">
    <property type="entry name" value="CarbesteraseB"/>
</dbReference>
<evidence type="ECO:0000313" key="5">
    <source>
        <dbReference type="EMBL" id="AIT60803.1"/>
    </source>
</evidence>
<dbReference type="Gene3D" id="3.40.50.1820">
    <property type="entry name" value="alpha/beta hydrolase"/>
    <property type="match status" value="1"/>
</dbReference>
<dbReference type="Proteomes" id="UP000029914">
    <property type="component" value="Chromosome"/>
</dbReference>
<dbReference type="InterPro" id="IPR050309">
    <property type="entry name" value="Type-B_Carboxylest/Lipase"/>
</dbReference>
<dbReference type="ESTHER" id="9cory-a0a097if95">
    <property type="family name" value="Carb_B_Bacteria"/>
</dbReference>
<dbReference type="GO" id="GO:0016787">
    <property type="term" value="F:hydrolase activity"/>
    <property type="evidence" value="ECO:0007669"/>
    <property type="project" value="UniProtKB-KW"/>
</dbReference>
<dbReference type="PROSITE" id="PS00122">
    <property type="entry name" value="CARBOXYLESTERASE_B_1"/>
    <property type="match status" value="1"/>
</dbReference>
<protein>
    <recommendedName>
        <fullName evidence="3">Carboxylic ester hydrolase</fullName>
        <ecNumber evidence="3">3.1.1.-</ecNumber>
    </recommendedName>
</protein>
<dbReference type="EMBL" id="CP006764">
    <property type="protein sequence ID" value="AIT60803.1"/>
    <property type="molecule type" value="Genomic_DNA"/>
</dbReference>
<keyword evidence="6" id="KW-1185">Reference proteome</keyword>
<organism evidence="5 6">
    <name type="scientific">Corynebacterium doosanense CAU 212 = DSM 45436</name>
    <dbReference type="NCBI Taxonomy" id="558173"/>
    <lineage>
        <taxon>Bacteria</taxon>
        <taxon>Bacillati</taxon>
        <taxon>Actinomycetota</taxon>
        <taxon>Actinomycetes</taxon>
        <taxon>Mycobacteriales</taxon>
        <taxon>Corynebacteriaceae</taxon>
        <taxon>Corynebacterium</taxon>
    </lineage>
</organism>
<comment type="similarity">
    <text evidence="1 3">Belongs to the type-B carboxylesterase/lipase family.</text>
</comment>
<keyword evidence="2 3" id="KW-0378">Hydrolase</keyword>
<dbReference type="PANTHER" id="PTHR11559">
    <property type="entry name" value="CARBOXYLESTERASE"/>
    <property type="match status" value="1"/>
</dbReference>
<evidence type="ECO:0000256" key="2">
    <source>
        <dbReference type="ARBA" id="ARBA00022801"/>
    </source>
</evidence>
<dbReference type="InterPro" id="IPR019826">
    <property type="entry name" value="Carboxylesterase_B_AS"/>
</dbReference>
<dbReference type="STRING" id="558173.CDOO_05700"/>
<dbReference type="KEGG" id="cdo:CDOO_05700"/>
<dbReference type="Pfam" id="PF00135">
    <property type="entry name" value="COesterase"/>
    <property type="match status" value="1"/>
</dbReference>
<dbReference type="SUPFAM" id="SSF53474">
    <property type="entry name" value="alpha/beta-Hydrolases"/>
    <property type="match status" value="1"/>
</dbReference>
<name>A0A097IF95_9CORY</name>
<accession>A0A097IF95</accession>
<proteinExistence type="inferred from homology"/>
<evidence type="ECO:0000256" key="1">
    <source>
        <dbReference type="ARBA" id="ARBA00005964"/>
    </source>
</evidence>
<dbReference type="eggNOG" id="COG2272">
    <property type="taxonomic scope" value="Bacteria"/>
</dbReference>
<dbReference type="AlphaFoldDB" id="A0A097IF95"/>
<dbReference type="EC" id="3.1.1.-" evidence="3"/>
<evidence type="ECO:0000313" key="6">
    <source>
        <dbReference type="Proteomes" id="UP000029914"/>
    </source>
</evidence>
<dbReference type="OrthoDB" id="3199405at2"/>
<feature type="domain" description="Carboxylesterase type B" evidence="4">
    <location>
        <begin position="8"/>
        <end position="492"/>
    </location>
</feature>